<dbReference type="SMART" id="SM00858">
    <property type="entry name" value="SAF"/>
    <property type="match status" value="1"/>
</dbReference>
<dbReference type="InterPro" id="IPR013974">
    <property type="entry name" value="SAF"/>
</dbReference>
<organism evidence="5 6">
    <name type="scientific">Youngiibacter multivorans</name>
    <dbReference type="NCBI Taxonomy" id="937251"/>
    <lineage>
        <taxon>Bacteria</taxon>
        <taxon>Bacillati</taxon>
        <taxon>Bacillota</taxon>
        <taxon>Clostridia</taxon>
        <taxon>Eubacteriales</taxon>
        <taxon>Clostridiaceae</taxon>
        <taxon>Youngiibacter</taxon>
    </lineage>
</organism>
<comment type="caution">
    <text evidence="5">The sequence shown here is derived from an EMBL/GenBank/DDBJ whole genome shotgun (WGS) entry which is preliminary data.</text>
</comment>
<proteinExistence type="inferred from homology"/>
<protein>
    <recommendedName>
        <fullName evidence="3">Galactarate dehydratase</fullName>
        <ecNumber evidence="3">4.2.1.42</ecNumber>
    </recommendedName>
</protein>
<dbReference type="CDD" id="cd11613">
    <property type="entry name" value="SAF_AH_GD"/>
    <property type="match status" value="1"/>
</dbReference>
<dbReference type="PANTHER" id="PTHR30536">
    <property type="entry name" value="ALTRONATE/GALACTARATE DEHYDRATASE"/>
    <property type="match status" value="1"/>
</dbReference>
<dbReference type="InterPro" id="IPR017654">
    <property type="entry name" value="GarD-like"/>
</dbReference>
<dbReference type="NCBIfam" id="TIGR03248">
    <property type="entry name" value="galactar-dH20"/>
    <property type="match status" value="1"/>
</dbReference>
<evidence type="ECO:0000256" key="3">
    <source>
        <dbReference type="NCBIfam" id="TIGR03248"/>
    </source>
</evidence>
<dbReference type="Pfam" id="PF20629">
    <property type="entry name" value="GD_AH_C"/>
    <property type="match status" value="1"/>
</dbReference>
<dbReference type="InterPro" id="IPR048332">
    <property type="entry name" value="GD_AH_C"/>
</dbReference>
<evidence type="ECO:0000259" key="4">
    <source>
        <dbReference type="SMART" id="SM00858"/>
    </source>
</evidence>
<evidence type="ECO:0000256" key="2">
    <source>
        <dbReference type="ARBA" id="ARBA00023239"/>
    </source>
</evidence>
<dbReference type="InterPro" id="IPR007392">
    <property type="entry name" value="GD_AH_second"/>
</dbReference>
<name>A0ABS4G254_9CLOT</name>
<keyword evidence="6" id="KW-1185">Reference proteome</keyword>
<dbReference type="Pfam" id="PF08666">
    <property type="entry name" value="SAF"/>
    <property type="match status" value="1"/>
</dbReference>
<evidence type="ECO:0000256" key="1">
    <source>
        <dbReference type="ARBA" id="ARBA00010986"/>
    </source>
</evidence>
<keyword evidence="2 5" id="KW-0456">Lyase</keyword>
<dbReference type="PANTHER" id="PTHR30536:SF1">
    <property type="entry name" value="GALACTARATE DEHYDRATASE (L-THREO-FORMING)"/>
    <property type="match status" value="1"/>
</dbReference>
<gene>
    <name evidence="5" type="ORF">J2Z34_001103</name>
</gene>
<sequence length="503" mass="54752">MNELYIKVNDRDNVAIIVREGGAKEGSTFEGGLVAKEDIPQAHKIALSDIPEGSEVLRYGEVIGHAKEDIKKGCWVNERNVKIREAVPVESLKSSFDHKWTAPEVGLRTFMGYRNADGTFGTRNILAITTTVQCVEGVVNVAVDRIRRELLPKYPNVDDVAALNHAYGCGVAISAKNSEIPIRTILNMSKNPNFGGELLTVSLGCEKLTPQKLFTEIDDRDLVVLQDCKGFQEIMDEIMDKAEEKLERLNRRQREECPVSGLVVGLQCGGSDAFSGVTANPAIGYAADMLVAAGARVMFSEVSEVRDGVHLLAPRTVSPEVLEKLKREMSWYDDYLAGGEVDRDANPTPGNKQGGLANIIEKSLGSVVKSGTSPIVDVLSPGERIRKPGLTFAATPASDFVCGTQQFSSGMTIQVFSTGRGTTYNLRVAPVIKVSSNTALKNKWFDLIDINAGDIASGEKTLEEKGREIFEFIIDVAGGRKKTFSDEYGLYNALTVFNPAPIT</sequence>
<dbReference type="EC" id="4.2.1.42" evidence="3"/>
<dbReference type="GO" id="GO:0008867">
    <property type="term" value="F:galactarate dehydratase activity"/>
    <property type="evidence" value="ECO:0007669"/>
    <property type="project" value="UniProtKB-EC"/>
</dbReference>
<dbReference type="InterPro" id="IPR052172">
    <property type="entry name" value="UxaA_altronate/galactarate_dh"/>
</dbReference>
<dbReference type="RefSeq" id="WP_209458855.1">
    <property type="nucleotide sequence ID" value="NZ_JAGGKC010000007.1"/>
</dbReference>
<reference evidence="5 6" key="1">
    <citation type="submission" date="2021-03" db="EMBL/GenBank/DDBJ databases">
        <title>Genomic Encyclopedia of Type Strains, Phase IV (KMG-IV): sequencing the most valuable type-strain genomes for metagenomic binning, comparative biology and taxonomic classification.</title>
        <authorList>
            <person name="Goeker M."/>
        </authorList>
    </citation>
    <scope>NUCLEOTIDE SEQUENCE [LARGE SCALE GENOMIC DNA]</scope>
    <source>
        <strain evidence="5 6">DSM 6139</strain>
    </source>
</reference>
<dbReference type="Pfam" id="PF04295">
    <property type="entry name" value="GD_AH_second"/>
    <property type="match status" value="1"/>
</dbReference>
<dbReference type="Proteomes" id="UP001519271">
    <property type="component" value="Unassembled WGS sequence"/>
</dbReference>
<dbReference type="EMBL" id="JAGGKC010000007">
    <property type="protein sequence ID" value="MBP1918626.1"/>
    <property type="molecule type" value="Genomic_DNA"/>
</dbReference>
<comment type="similarity">
    <text evidence="1">Belongs to the UxaA family.</text>
</comment>
<evidence type="ECO:0000313" key="5">
    <source>
        <dbReference type="EMBL" id="MBP1918626.1"/>
    </source>
</evidence>
<feature type="domain" description="SAF" evidence="4">
    <location>
        <begin position="12"/>
        <end position="82"/>
    </location>
</feature>
<dbReference type="InterPro" id="IPR044144">
    <property type="entry name" value="SAF_UxaA/GarD"/>
</dbReference>
<dbReference type="Gene3D" id="2.30.130.110">
    <property type="match status" value="1"/>
</dbReference>
<evidence type="ECO:0000313" key="6">
    <source>
        <dbReference type="Proteomes" id="UP001519271"/>
    </source>
</evidence>
<accession>A0ABS4G254</accession>